<accession>A0A3A5KUN0</accession>
<sequence>MHLKADESFSPSTMAREEMHRILSTGSVESCGGEAMQMLAYLDGLTAHEAAIAEAGMRSGPWERLSLIFRT</sequence>
<evidence type="ECO:0000313" key="2">
    <source>
        <dbReference type="Proteomes" id="UP000272706"/>
    </source>
</evidence>
<organism evidence="1 2">
    <name type="scientific">Mesorhizobium waimense</name>
    <dbReference type="NCBI Taxonomy" id="1300307"/>
    <lineage>
        <taxon>Bacteria</taxon>
        <taxon>Pseudomonadati</taxon>
        <taxon>Pseudomonadota</taxon>
        <taxon>Alphaproteobacteria</taxon>
        <taxon>Hyphomicrobiales</taxon>
        <taxon>Phyllobacteriaceae</taxon>
        <taxon>Mesorhizobium</taxon>
    </lineage>
</organism>
<dbReference type="EMBL" id="QZWZ01000015">
    <property type="protein sequence ID" value="RJT36408.1"/>
    <property type="molecule type" value="Genomic_DNA"/>
</dbReference>
<reference evidence="1 2" key="1">
    <citation type="submission" date="2018-09" db="EMBL/GenBank/DDBJ databases">
        <title>Mesorhizobium carmichaelinearum sp. nov. isolated from Carmichaelinea spp. root nodules in New Zealand.</title>
        <authorList>
            <person name="De Meyer S.E."/>
        </authorList>
    </citation>
    <scope>NUCLEOTIDE SEQUENCE [LARGE SCALE GENOMIC DNA]</scope>
    <source>
        <strain evidence="1 2">ICMP19557</strain>
    </source>
</reference>
<dbReference type="AlphaFoldDB" id="A0A3A5KUN0"/>
<dbReference type="Proteomes" id="UP000272706">
    <property type="component" value="Unassembled WGS sequence"/>
</dbReference>
<gene>
    <name evidence="1" type="ORF">D3227_20185</name>
</gene>
<dbReference type="RefSeq" id="WP_120016053.1">
    <property type="nucleotide sequence ID" value="NZ_QZWZ01000015.1"/>
</dbReference>
<name>A0A3A5KUN0_9HYPH</name>
<protein>
    <submittedName>
        <fullName evidence="1">Uncharacterized protein</fullName>
    </submittedName>
</protein>
<comment type="caution">
    <text evidence="1">The sequence shown here is derived from an EMBL/GenBank/DDBJ whole genome shotgun (WGS) entry which is preliminary data.</text>
</comment>
<evidence type="ECO:0000313" key="1">
    <source>
        <dbReference type="EMBL" id="RJT36408.1"/>
    </source>
</evidence>
<dbReference type="OrthoDB" id="8093867at2"/>
<keyword evidence="2" id="KW-1185">Reference proteome</keyword>
<proteinExistence type="predicted"/>